<keyword evidence="2" id="KW-1185">Reference proteome</keyword>
<evidence type="ECO:0000313" key="1">
    <source>
        <dbReference type="EMBL" id="MBW7462455.1"/>
    </source>
</evidence>
<reference evidence="1 2" key="1">
    <citation type="submission" date="2021-07" db="EMBL/GenBank/DDBJ databases">
        <title>Paenibacillus radiodurans sp. nov., isolated from the southeastern edge of Tengger Desert.</title>
        <authorList>
            <person name="Zhang G."/>
        </authorList>
    </citation>
    <scope>NUCLEOTIDE SEQUENCE [LARGE SCALE GENOMIC DNA]</scope>
    <source>
        <strain evidence="1 2">CCM 7311</strain>
    </source>
</reference>
<dbReference type="EMBL" id="JAHZIK010003959">
    <property type="protein sequence ID" value="MBW7462455.1"/>
    <property type="molecule type" value="Genomic_DNA"/>
</dbReference>
<comment type="caution">
    <text evidence="1">The sequence shown here is derived from an EMBL/GenBank/DDBJ whole genome shotgun (WGS) entry which is preliminary data.</text>
</comment>
<evidence type="ECO:0000313" key="2">
    <source>
        <dbReference type="Proteomes" id="UP001519887"/>
    </source>
</evidence>
<dbReference type="Proteomes" id="UP001519887">
    <property type="component" value="Unassembled WGS sequence"/>
</dbReference>
<accession>A0ABS7CNX9</accession>
<feature type="non-terminal residue" evidence="1">
    <location>
        <position position="96"/>
    </location>
</feature>
<name>A0ABS7CNX9_9BACL</name>
<organism evidence="1 2">
    <name type="scientific">Paenibacillus sepulcri</name>
    <dbReference type="NCBI Taxonomy" id="359917"/>
    <lineage>
        <taxon>Bacteria</taxon>
        <taxon>Bacillati</taxon>
        <taxon>Bacillota</taxon>
        <taxon>Bacilli</taxon>
        <taxon>Bacillales</taxon>
        <taxon>Paenibacillaceae</taxon>
        <taxon>Paenibacillus</taxon>
    </lineage>
</organism>
<gene>
    <name evidence="1" type="ORF">K0U00_51235</name>
</gene>
<protein>
    <submittedName>
        <fullName evidence="1">Radical SAM protein</fullName>
    </submittedName>
</protein>
<sequence length="96" mass="10586">RMGSTTVMLPAFNGPAESSPYTLVEGDDGYALQFEGKTLMYLDPVSRPKFYDLTTKDGIAYNKIAVRHSSDVLASTVIQSCIRWSPNDRCKFCAIG</sequence>
<feature type="non-terminal residue" evidence="1">
    <location>
        <position position="1"/>
    </location>
</feature>
<proteinExistence type="predicted"/>